<dbReference type="SUPFAM" id="SSF56300">
    <property type="entry name" value="Metallo-dependent phosphatases"/>
    <property type="match status" value="1"/>
</dbReference>
<reference evidence="2 3" key="1">
    <citation type="journal article" date="2012" name="J. Bacteriol.">
        <title>Complete Genome Sequence of the Thermophilic, Piezophilic, Heterotrophic Bacterium Marinitoga piezophila KA3.</title>
        <authorList>
            <person name="Lucas S."/>
            <person name="Han J."/>
            <person name="Lapidus A."/>
            <person name="Cheng J.F."/>
            <person name="Goodwin L.A."/>
            <person name="Pitluck S."/>
            <person name="Peters L."/>
            <person name="Mikhailova N."/>
            <person name="Teshima H."/>
            <person name="Detter J.C."/>
            <person name="Han C."/>
            <person name="Tapia R."/>
            <person name="Land M."/>
            <person name="Hauser L."/>
            <person name="Kyrpides N.C."/>
            <person name="Ivanova N."/>
            <person name="Pagani I."/>
            <person name="Vannier P."/>
            <person name="Oger P."/>
            <person name="Bartlett D.H."/>
            <person name="Noll K.M."/>
            <person name="Woyke T."/>
            <person name="Jebbar M."/>
        </authorList>
    </citation>
    <scope>NUCLEOTIDE SEQUENCE [LARGE SCALE GENOMIC DNA]</scope>
    <source>
        <strain evidence="3">DSM 14283 / JCM 11233 / KA3</strain>
    </source>
</reference>
<dbReference type="InterPro" id="IPR004843">
    <property type="entry name" value="Calcineurin-like_PHP"/>
</dbReference>
<proteinExistence type="predicted"/>
<dbReference type="HOGENOM" id="CLU_1141094_0_0_0"/>
<dbReference type="AlphaFoldDB" id="H2J741"/>
<dbReference type="OrthoDB" id="332939at2"/>
<dbReference type="eggNOG" id="COG2129">
    <property type="taxonomic scope" value="Bacteria"/>
</dbReference>
<sequence length="242" mass="28252">MIEIVAVSDEEKGSIHKIIKKCDILLGCGDLSPGYFDFLLNTLTPKISLMIYGNHDKKYFKKFEDINLNDFSNIYTGIKVIHNEIINIKSALNISEDVYITGFSGALSYGKKPFHFKEKDARAFCHKLNRSKFLNRFKKLDVIISHSPPGISNIFDDMDDYHKGSKQLAKIYLKYFPKIWFYGHIHPRYTSKPLNFKIYYKGRISYLLNTVPFKYVLYDENLHDIVKIKGENGRIKLKEIYL</sequence>
<gene>
    <name evidence="2" type="ordered locus">Marpi_2035</name>
</gene>
<dbReference type="KEGG" id="mpz:Marpi_2035"/>
<organism evidence="2 3">
    <name type="scientific">Marinitoga piezophila (strain DSM 14283 / JCM 11233 / KA3)</name>
    <dbReference type="NCBI Taxonomy" id="443254"/>
    <lineage>
        <taxon>Bacteria</taxon>
        <taxon>Thermotogati</taxon>
        <taxon>Thermotogota</taxon>
        <taxon>Thermotogae</taxon>
        <taxon>Petrotogales</taxon>
        <taxon>Petrotogaceae</taxon>
        <taxon>Marinitoga</taxon>
    </lineage>
</organism>
<evidence type="ECO:0000313" key="2">
    <source>
        <dbReference type="EMBL" id="AEX86411.1"/>
    </source>
</evidence>
<accession>H2J741</accession>
<keyword evidence="3" id="KW-1185">Reference proteome</keyword>
<name>H2J741_MARPK</name>
<dbReference type="Pfam" id="PF00149">
    <property type="entry name" value="Metallophos"/>
    <property type="match status" value="1"/>
</dbReference>
<dbReference type="InterPro" id="IPR029052">
    <property type="entry name" value="Metallo-depent_PP-like"/>
</dbReference>
<dbReference type="STRING" id="443254.Marpi_2035"/>
<evidence type="ECO:0000313" key="3">
    <source>
        <dbReference type="Proteomes" id="UP000007161"/>
    </source>
</evidence>
<dbReference type="Proteomes" id="UP000007161">
    <property type="component" value="Chromosome"/>
</dbReference>
<reference evidence="3" key="2">
    <citation type="submission" date="2012-01" db="EMBL/GenBank/DDBJ databases">
        <title>Complete sequence of chromosome of Marinitoga piezophila KA3.</title>
        <authorList>
            <person name="Lucas S."/>
            <person name="Han J."/>
            <person name="Lapidus A."/>
            <person name="Cheng J.-F."/>
            <person name="Goodwin L."/>
            <person name="Pitluck S."/>
            <person name="Peters L."/>
            <person name="Mikhailova N."/>
            <person name="Teshima H."/>
            <person name="Detter J.C."/>
            <person name="Han C."/>
            <person name="Tapia R."/>
            <person name="Land M."/>
            <person name="Hauser L."/>
            <person name="Kyrpides N."/>
            <person name="Ivanova N."/>
            <person name="Pagani I."/>
            <person name="Jebbar M."/>
            <person name="Vannier P."/>
            <person name="Oger P."/>
            <person name="Cario A."/>
            <person name="Bartlett D."/>
            <person name="Noll K.M."/>
            <person name="Woyke T."/>
        </authorList>
    </citation>
    <scope>NUCLEOTIDE SEQUENCE [LARGE SCALE GENOMIC DNA]</scope>
    <source>
        <strain evidence="3">DSM 14283 / JCM 11233 / KA3</strain>
    </source>
</reference>
<dbReference type="RefSeq" id="WP_014297481.1">
    <property type="nucleotide sequence ID" value="NC_016751.1"/>
</dbReference>
<evidence type="ECO:0000259" key="1">
    <source>
        <dbReference type="Pfam" id="PF00149"/>
    </source>
</evidence>
<feature type="domain" description="Calcineurin-like phosphoesterase" evidence="1">
    <location>
        <begin position="20"/>
        <end position="187"/>
    </location>
</feature>
<dbReference type="Gene3D" id="3.60.21.10">
    <property type="match status" value="1"/>
</dbReference>
<protein>
    <submittedName>
        <fullName evidence="2">Putative phosphoesterase, ICC</fullName>
    </submittedName>
</protein>
<dbReference type="GO" id="GO:0016787">
    <property type="term" value="F:hydrolase activity"/>
    <property type="evidence" value="ECO:0007669"/>
    <property type="project" value="InterPro"/>
</dbReference>
<dbReference type="EMBL" id="CP003257">
    <property type="protein sequence ID" value="AEX86411.1"/>
    <property type="molecule type" value="Genomic_DNA"/>
</dbReference>